<sequence>ETNCSRFVLVFFSFSWVQVDDVSTHTSKVKSLWNELNNGLKAKSVSGLPDLMLMDVVADSKTLDELTVKLCTFERNFMKFTKSTSDK</sequence>
<evidence type="ECO:0000313" key="2">
    <source>
        <dbReference type="EMBL" id="KAF2889501.1"/>
    </source>
</evidence>
<dbReference type="OrthoDB" id="6777126at2759"/>
<gene>
    <name evidence="2" type="ORF">ILUMI_16672</name>
</gene>
<dbReference type="EMBL" id="VTPC01066008">
    <property type="protein sequence ID" value="KAF2889501.1"/>
    <property type="molecule type" value="Genomic_DNA"/>
</dbReference>
<dbReference type="AlphaFoldDB" id="A0A8K0G8B1"/>
<evidence type="ECO:0000256" key="1">
    <source>
        <dbReference type="SAM" id="SignalP"/>
    </source>
</evidence>
<dbReference type="Proteomes" id="UP000801492">
    <property type="component" value="Unassembled WGS sequence"/>
</dbReference>
<keyword evidence="1" id="KW-0732">Signal</keyword>
<proteinExistence type="predicted"/>
<reference evidence="2" key="1">
    <citation type="submission" date="2019-08" db="EMBL/GenBank/DDBJ databases">
        <title>The genome of the North American firefly Photinus pyralis.</title>
        <authorList>
            <consortium name="Photinus pyralis genome working group"/>
            <person name="Fallon T.R."/>
            <person name="Sander Lower S.E."/>
            <person name="Weng J.-K."/>
        </authorList>
    </citation>
    <scope>NUCLEOTIDE SEQUENCE</scope>
    <source>
        <strain evidence="2">TRF0915ILg1</strain>
        <tissue evidence="2">Whole body</tissue>
    </source>
</reference>
<comment type="caution">
    <text evidence="2">The sequence shown here is derived from an EMBL/GenBank/DDBJ whole genome shotgun (WGS) entry which is preliminary data.</text>
</comment>
<accession>A0A8K0G8B1</accession>
<keyword evidence="3" id="KW-1185">Reference proteome</keyword>
<feature type="signal peptide" evidence="1">
    <location>
        <begin position="1"/>
        <end position="19"/>
    </location>
</feature>
<protein>
    <submittedName>
        <fullName evidence="2">Uncharacterized protein</fullName>
    </submittedName>
</protein>
<organism evidence="2 3">
    <name type="scientific">Ignelater luminosus</name>
    <name type="common">Cucubano</name>
    <name type="synonym">Pyrophorus luminosus</name>
    <dbReference type="NCBI Taxonomy" id="2038154"/>
    <lineage>
        <taxon>Eukaryota</taxon>
        <taxon>Metazoa</taxon>
        <taxon>Ecdysozoa</taxon>
        <taxon>Arthropoda</taxon>
        <taxon>Hexapoda</taxon>
        <taxon>Insecta</taxon>
        <taxon>Pterygota</taxon>
        <taxon>Neoptera</taxon>
        <taxon>Endopterygota</taxon>
        <taxon>Coleoptera</taxon>
        <taxon>Polyphaga</taxon>
        <taxon>Elateriformia</taxon>
        <taxon>Elateroidea</taxon>
        <taxon>Elateridae</taxon>
        <taxon>Agrypninae</taxon>
        <taxon>Pyrophorini</taxon>
        <taxon>Ignelater</taxon>
    </lineage>
</organism>
<evidence type="ECO:0000313" key="3">
    <source>
        <dbReference type="Proteomes" id="UP000801492"/>
    </source>
</evidence>
<feature type="non-terminal residue" evidence="2">
    <location>
        <position position="1"/>
    </location>
</feature>
<feature type="chain" id="PRO_5035451800" evidence="1">
    <location>
        <begin position="20"/>
        <end position="87"/>
    </location>
</feature>
<name>A0A8K0G8B1_IGNLU</name>